<dbReference type="Proteomes" id="UP001283361">
    <property type="component" value="Unassembled WGS sequence"/>
</dbReference>
<gene>
    <name evidence="1" type="ORF">RRG08_001474</name>
</gene>
<dbReference type="AlphaFoldDB" id="A0AAE1AZJ8"/>
<name>A0AAE1AZJ8_9GAST</name>
<protein>
    <submittedName>
        <fullName evidence="1">Uncharacterized protein</fullName>
    </submittedName>
</protein>
<reference evidence="1" key="1">
    <citation type="journal article" date="2023" name="G3 (Bethesda)">
        <title>A reference genome for the long-term kleptoplast-retaining sea slug Elysia crispata morphotype clarki.</title>
        <authorList>
            <person name="Eastman K.E."/>
            <person name="Pendleton A.L."/>
            <person name="Shaikh M.A."/>
            <person name="Suttiyut T."/>
            <person name="Ogas R."/>
            <person name="Tomko P."/>
            <person name="Gavelis G."/>
            <person name="Widhalm J.R."/>
            <person name="Wisecaver J.H."/>
        </authorList>
    </citation>
    <scope>NUCLEOTIDE SEQUENCE</scope>
    <source>
        <strain evidence="1">ECLA1</strain>
    </source>
</reference>
<sequence length="143" mass="16967">MHSTIERNIQMIDIFTPTEYAVLFRTSRKRPFPYTVFEIEYHHPVKLGGQYFTSIRPGKGKGDPTVGDLKAIRYERGEVQYKLSHNDDWEMLPQRVREVELDTLQLFHQQSQITQRKFQDVVSMLSIMPTVHAKRYFENLPHD</sequence>
<accession>A0AAE1AZJ8</accession>
<proteinExistence type="predicted"/>
<keyword evidence="2" id="KW-1185">Reference proteome</keyword>
<comment type="caution">
    <text evidence="1">The sequence shown here is derived from an EMBL/GenBank/DDBJ whole genome shotgun (WGS) entry which is preliminary data.</text>
</comment>
<dbReference type="EMBL" id="JAWDGP010000818">
    <property type="protein sequence ID" value="KAK3797034.1"/>
    <property type="molecule type" value="Genomic_DNA"/>
</dbReference>
<evidence type="ECO:0000313" key="2">
    <source>
        <dbReference type="Proteomes" id="UP001283361"/>
    </source>
</evidence>
<evidence type="ECO:0000313" key="1">
    <source>
        <dbReference type="EMBL" id="KAK3797034.1"/>
    </source>
</evidence>
<organism evidence="1 2">
    <name type="scientific">Elysia crispata</name>
    <name type="common">lettuce slug</name>
    <dbReference type="NCBI Taxonomy" id="231223"/>
    <lineage>
        <taxon>Eukaryota</taxon>
        <taxon>Metazoa</taxon>
        <taxon>Spiralia</taxon>
        <taxon>Lophotrochozoa</taxon>
        <taxon>Mollusca</taxon>
        <taxon>Gastropoda</taxon>
        <taxon>Heterobranchia</taxon>
        <taxon>Euthyneura</taxon>
        <taxon>Panpulmonata</taxon>
        <taxon>Sacoglossa</taxon>
        <taxon>Placobranchoidea</taxon>
        <taxon>Plakobranchidae</taxon>
        <taxon>Elysia</taxon>
    </lineage>
</organism>